<gene>
    <name evidence="2" type="ORF">D1B32_04135</name>
</gene>
<keyword evidence="1" id="KW-0472">Membrane</keyword>
<feature type="transmembrane region" description="Helical" evidence="1">
    <location>
        <begin position="57"/>
        <end position="75"/>
    </location>
</feature>
<evidence type="ECO:0000256" key="1">
    <source>
        <dbReference type="SAM" id="Phobius"/>
    </source>
</evidence>
<keyword evidence="1" id="KW-0812">Transmembrane</keyword>
<name>A0A417YM24_9BACI</name>
<dbReference type="Proteomes" id="UP000285456">
    <property type="component" value="Unassembled WGS sequence"/>
</dbReference>
<evidence type="ECO:0000313" key="3">
    <source>
        <dbReference type="Proteomes" id="UP000285456"/>
    </source>
</evidence>
<keyword evidence="1" id="KW-1133">Transmembrane helix</keyword>
<comment type="caution">
    <text evidence="2">The sequence shown here is derived from an EMBL/GenBank/DDBJ whole genome shotgun (WGS) entry which is preliminary data.</text>
</comment>
<organism evidence="2 3">
    <name type="scientific">Oceanobacillus profundus</name>
    <dbReference type="NCBI Taxonomy" id="372463"/>
    <lineage>
        <taxon>Bacteria</taxon>
        <taxon>Bacillati</taxon>
        <taxon>Bacillota</taxon>
        <taxon>Bacilli</taxon>
        <taxon>Bacillales</taxon>
        <taxon>Bacillaceae</taxon>
        <taxon>Oceanobacillus</taxon>
    </lineage>
</organism>
<proteinExistence type="predicted"/>
<accession>A0A417YM24</accession>
<feature type="transmembrane region" description="Helical" evidence="1">
    <location>
        <begin position="15"/>
        <end position="36"/>
    </location>
</feature>
<feature type="transmembrane region" description="Helical" evidence="1">
    <location>
        <begin position="81"/>
        <end position="103"/>
    </location>
</feature>
<protein>
    <submittedName>
        <fullName evidence="2">DUF3796 domain-containing protein</fullName>
    </submittedName>
</protein>
<dbReference type="AlphaFoldDB" id="A0A417YM24"/>
<evidence type="ECO:0000313" key="2">
    <source>
        <dbReference type="EMBL" id="RHW34363.1"/>
    </source>
</evidence>
<dbReference type="Pfam" id="PF09946">
    <property type="entry name" value="DUF2178"/>
    <property type="match status" value="1"/>
</dbReference>
<dbReference type="OrthoDB" id="2647991at2"/>
<dbReference type="EMBL" id="QWEH01000002">
    <property type="protein sequence ID" value="RHW34363.1"/>
    <property type="molecule type" value="Genomic_DNA"/>
</dbReference>
<keyword evidence="3" id="KW-1185">Reference proteome</keyword>
<reference evidence="2 3" key="1">
    <citation type="journal article" date="2007" name="Int. J. Syst. Evol. Microbiol.">
        <title>Oceanobacillus profundus sp. nov., isolated from a deep-sea sediment core.</title>
        <authorList>
            <person name="Kim Y.G."/>
            <person name="Choi D.H."/>
            <person name="Hyun S."/>
            <person name="Cho B.C."/>
        </authorList>
    </citation>
    <scope>NUCLEOTIDE SEQUENCE [LARGE SCALE GENOMIC DNA]</scope>
    <source>
        <strain evidence="2 3">DSM 18246</strain>
    </source>
</reference>
<dbReference type="InterPro" id="IPR019235">
    <property type="entry name" value="DUF2178_TM"/>
</dbReference>
<sequence length="108" mass="12576">MRTLSRDFLANPSGIWGLIAAVIVSIIIFFINRRIGRKKHLFDERYQQTNNRSKARSWDAMIVVYLIAWFVVIIFDGIGFSFFLLTALYALHNVTAIITNFFFSTKHE</sequence>